<dbReference type="Gene3D" id="3.40.50.720">
    <property type="entry name" value="NAD(P)-binding Rossmann-like Domain"/>
    <property type="match status" value="1"/>
</dbReference>
<keyword evidence="5" id="KW-1185">Reference proteome</keyword>
<dbReference type="SUPFAM" id="SSF69572">
    <property type="entry name" value="Activating enzymes of the ubiquitin-like proteins"/>
    <property type="match status" value="1"/>
</dbReference>
<dbReference type="AlphaFoldDB" id="A0A4Y2SRS4"/>
<protein>
    <submittedName>
        <fullName evidence="4">Ubiquitin-like modifier-activating enzyme 1</fullName>
    </submittedName>
</protein>
<evidence type="ECO:0000259" key="3">
    <source>
        <dbReference type="Pfam" id="PF00899"/>
    </source>
</evidence>
<feature type="compositionally biased region" description="Polar residues" evidence="2">
    <location>
        <begin position="40"/>
        <end position="51"/>
    </location>
</feature>
<proteinExistence type="inferred from homology"/>
<reference evidence="4 5" key="1">
    <citation type="journal article" date="2019" name="Sci. Rep.">
        <title>Orb-weaving spider Araneus ventricosus genome elucidates the spidroin gene catalogue.</title>
        <authorList>
            <person name="Kono N."/>
            <person name="Nakamura H."/>
            <person name="Ohtoshi R."/>
            <person name="Moran D.A.P."/>
            <person name="Shinohara A."/>
            <person name="Yoshida Y."/>
            <person name="Fujiwara M."/>
            <person name="Mori M."/>
            <person name="Tomita M."/>
            <person name="Arakawa K."/>
        </authorList>
    </citation>
    <scope>NUCLEOTIDE SEQUENCE [LARGE SCALE GENOMIC DNA]</scope>
</reference>
<dbReference type="EMBL" id="BGPR01023698">
    <property type="protein sequence ID" value="GBN91072.1"/>
    <property type="molecule type" value="Genomic_DNA"/>
</dbReference>
<dbReference type="GO" id="GO:0005737">
    <property type="term" value="C:cytoplasm"/>
    <property type="evidence" value="ECO:0007669"/>
    <property type="project" value="TreeGrafter"/>
</dbReference>
<organism evidence="4 5">
    <name type="scientific">Araneus ventricosus</name>
    <name type="common">Orbweaver spider</name>
    <name type="synonym">Epeira ventricosa</name>
    <dbReference type="NCBI Taxonomy" id="182803"/>
    <lineage>
        <taxon>Eukaryota</taxon>
        <taxon>Metazoa</taxon>
        <taxon>Ecdysozoa</taxon>
        <taxon>Arthropoda</taxon>
        <taxon>Chelicerata</taxon>
        <taxon>Arachnida</taxon>
        <taxon>Araneae</taxon>
        <taxon>Araneomorphae</taxon>
        <taxon>Entelegynae</taxon>
        <taxon>Araneoidea</taxon>
        <taxon>Araneidae</taxon>
        <taxon>Araneus</taxon>
    </lineage>
</organism>
<dbReference type="InterPro" id="IPR045886">
    <property type="entry name" value="ThiF/MoeB/HesA"/>
</dbReference>
<evidence type="ECO:0000313" key="5">
    <source>
        <dbReference type="Proteomes" id="UP000499080"/>
    </source>
</evidence>
<dbReference type="GO" id="GO:0031510">
    <property type="term" value="C:SUMO activating enzyme complex"/>
    <property type="evidence" value="ECO:0007669"/>
    <property type="project" value="TreeGrafter"/>
</dbReference>
<dbReference type="PANTHER" id="PTHR10953:SF162">
    <property type="entry name" value="SUMO-ACTIVATING ENZYME SUBUNIT 1"/>
    <property type="match status" value="1"/>
</dbReference>
<comment type="similarity">
    <text evidence="1">Belongs to the ubiquitin-activating E1 family.</text>
</comment>
<feature type="region of interest" description="Disordered" evidence="2">
    <location>
        <begin position="1"/>
        <end position="51"/>
    </location>
</feature>
<gene>
    <name evidence="4" type="primary">UBA1_6</name>
    <name evidence="4" type="ORF">AVEN_185168_1</name>
</gene>
<accession>A0A4Y2SRS4</accession>
<feature type="domain" description="THIF-type NAD/FAD binding fold" evidence="3">
    <location>
        <begin position="57"/>
        <end position="160"/>
    </location>
</feature>
<dbReference type="PANTHER" id="PTHR10953">
    <property type="entry name" value="UBIQUITIN-ACTIVATING ENZYME E1"/>
    <property type="match status" value="1"/>
</dbReference>
<comment type="caution">
    <text evidence="4">The sequence shown here is derived from an EMBL/GenBank/DDBJ whole genome shotgun (WGS) entry which is preliminary data.</text>
</comment>
<feature type="compositionally biased region" description="Polar residues" evidence="2">
    <location>
        <begin position="1"/>
        <end position="16"/>
    </location>
</feature>
<dbReference type="OrthoDB" id="412647at2759"/>
<sequence length="201" mass="22018">MSSAEDTTDQSLSSPTKKFRSAKSISNNRNKLSGEMAHNGSLNQENSSTNSIDEGLYSRQLYVLGHEAMRSMATAEILICGAKGLGLEIAKNIILGGVKSVTLHDVGTCEIKDLSSQYYLTKADLGKNRAVASLQQLTELNSYVSVHAHTEDLSGDFLKKFKKENRRKGRIREGILGEIDPGVSTRYDNTYSPVNGFPKWG</sequence>
<dbReference type="GO" id="GO:0019948">
    <property type="term" value="F:SUMO activating enzyme activity"/>
    <property type="evidence" value="ECO:0007669"/>
    <property type="project" value="TreeGrafter"/>
</dbReference>
<evidence type="ECO:0000256" key="2">
    <source>
        <dbReference type="SAM" id="MobiDB-lite"/>
    </source>
</evidence>
<evidence type="ECO:0000256" key="1">
    <source>
        <dbReference type="ARBA" id="ARBA00005673"/>
    </source>
</evidence>
<dbReference type="Pfam" id="PF00899">
    <property type="entry name" value="ThiF"/>
    <property type="match status" value="1"/>
</dbReference>
<dbReference type="InterPro" id="IPR000594">
    <property type="entry name" value="ThiF_NAD_FAD-bd"/>
</dbReference>
<evidence type="ECO:0000313" key="4">
    <source>
        <dbReference type="EMBL" id="GBN91072.1"/>
    </source>
</evidence>
<dbReference type="Proteomes" id="UP000499080">
    <property type="component" value="Unassembled WGS sequence"/>
</dbReference>
<name>A0A4Y2SRS4_ARAVE</name>
<dbReference type="GO" id="GO:0016925">
    <property type="term" value="P:protein sumoylation"/>
    <property type="evidence" value="ECO:0007669"/>
    <property type="project" value="TreeGrafter"/>
</dbReference>
<dbReference type="InterPro" id="IPR035985">
    <property type="entry name" value="Ubiquitin-activating_enz"/>
</dbReference>